<dbReference type="RefSeq" id="XP_060671397.1">
    <property type="nucleotide sequence ID" value="XM_060815414.1"/>
</dbReference>
<dbReference type="PANTHER" id="PTHR27004">
    <property type="entry name" value="RECEPTOR-LIKE PROTEIN 12 ISOFORM X1"/>
    <property type="match status" value="1"/>
</dbReference>
<evidence type="ECO:0000256" key="8">
    <source>
        <dbReference type="ARBA" id="ARBA00023136"/>
    </source>
</evidence>
<keyword evidence="8" id="KW-0472">Membrane</keyword>
<evidence type="ECO:0000256" key="1">
    <source>
        <dbReference type="ARBA" id="ARBA00004251"/>
    </source>
</evidence>
<evidence type="ECO:0000256" key="5">
    <source>
        <dbReference type="ARBA" id="ARBA00022692"/>
    </source>
</evidence>
<accession>A0ABM4A3T9</accession>
<evidence type="ECO:0000256" key="6">
    <source>
        <dbReference type="ARBA" id="ARBA00022737"/>
    </source>
</evidence>
<dbReference type="InterPro" id="IPR032675">
    <property type="entry name" value="LRR_dom_sf"/>
</dbReference>
<evidence type="ECO:0000313" key="12">
    <source>
        <dbReference type="RefSeq" id="XP_060671397.1"/>
    </source>
</evidence>
<evidence type="ECO:0000256" key="9">
    <source>
        <dbReference type="ARBA" id="ARBA00023170"/>
    </source>
</evidence>
<comment type="similarity">
    <text evidence="2">Belongs to the RLP family.</text>
</comment>
<dbReference type="InterPro" id="IPR001611">
    <property type="entry name" value="Leu-rich_rpt"/>
</dbReference>
<organism evidence="11 12">
    <name type="scientific">Ziziphus jujuba</name>
    <name type="common">Chinese jujube</name>
    <name type="synonym">Ziziphus sativa</name>
    <dbReference type="NCBI Taxonomy" id="326968"/>
    <lineage>
        <taxon>Eukaryota</taxon>
        <taxon>Viridiplantae</taxon>
        <taxon>Streptophyta</taxon>
        <taxon>Embryophyta</taxon>
        <taxon>Tracheophyta</taxon>
        <taxon>Spermatophyta</taxon>
        <taxon>Magnoliopsida</taxon>
        <taxon>eudicotyledons</taxon>
        <taxon>Gunneridae</taxon>
        <taxon>Pentapetalae</taxon>
        <taxon>rosids</taxon>
        <taxon>fabids</taxon>
        <taxon>Rosales</taxon>
        <taxon>Rhamnaceae</taxon>
        <taxon>Paliureae</taxon>
        <taxon>Ziziphus</taxon>
    </lineage>
</organism>
<evidence type="ECO:0000256" key="10">
    <source>
        <dbReference type="ARBA" id="ARBA00023180"/>
    </source>
</evidence>
<evidence type="ECO:0000256" key="7">
    <source>
        <dbReference type="ARBA" id="ARBA00022989"/>
    </source>
</evidence>
<keyword evidence="3" id="KW-1003">Cell membrane</keyword>
<name>A0ABM4A3T9_ZIZJJ</name>
<proteinExistence type="inferred from homology"/>
<evidence type="ECO:0000256" key="2">
    <source>
        <dbReference type="ARBA" id="ARBA00009592"/>
    </source>
</evidence>
<gene>
    <name evidence="12" type="primary">LOC132803155</name>
</gene>
<keyword evidence="7" id="KW-1133">Transmembrane helix</keyword>
<dbReference type="PANTHER" id="PTHR27004:SF428">
    <property type="entry name" value="OS01G0160600 PROTEIN"/>
    <property type="match status" value="1"/>
</dbReference>
<keyword evidence="11" id="KW-1185">Reference proteome</keyword>
<dbReference type="GeneID" id="132803155"/>
<comment type="subcellular location">
    <subcellularLocation>
        <location evidence="1">Cell membrane</location>
        <topology evidence="1">Single-pass type I membrane protein</topology>
    </subcellularLocation>
</comment>
<keyword evidence="9" id="KW-0675">Receptor</keyword>
<evidence type="ECO:0000313" key="11">
    <source>
        <dbReference type="Proteomes" id="UP001652623"/>
    </source>
</evidence>
<evidence type="ECO:0000256" key="4">
    <source>
        <dbReference type="ARBA" id="ARBA00022614"/>
    </source>
</evidence>
<keyword evidence="10" id="KW-0325">Glycoprotein</keyword>
<dbReference type="Proteomes" id="UP001652623">
    <property type="component" value="Chromosome 3"/>
</dbReference>
<protein>
    <submittedName>
        <fullName evidence="12">Receptor-like protein 20</fullName>
    </submittedName>
</protein>
<dbReference type="Pfam" id="PF00560">
    <property type="entry name" value="LRR_1"/>
    <property type="match status" value="2"/>
</dbReference>
<dbReference type="Pfam" id="PF13855">
    <property type="entry name" value="LRR_8"/>
    <property type="match status" value="1"/>
</dbReference>
<keyword evidence="6" id="KW-0677">Repeat</keyword>
<dbReference type="SUPFAM" id="SSF52058">
    <property type="entry name" value="L domain-like"/>
    <property type="match status" value="1"/>
</dbReference>
<dbReference type="Gene3D" id="3.80.10.10">
    <property type="entry name" value="Ribonuclease Inhibitor"/>
    <property type="match status" value="1"/>
</dbReference>
<keyword evidence="5" id="KW-0812">Transmembrane</keyword>
<keyword evidence="4" id="KW-0433">Leucine-rich repeat</keyword>
<sequence>MNNLHGTIPLTFTKGNSSRDLNLNGNQLEGLLPASLLNCKKLEVLDVGNNKIIDRFPHWLESLPMLQVFMLKSNRFHGSIDSPKSPIHVQKLRIMDLSDNEISGNLPTKYFEHLIAMIDADADQLKYMGRNYYKDSVIVATKGITIEMEKILTIFTGIDLSNNKFEGKIPELIGKLKALKGLNFFIIS</sequence>
<reference evidence="12" key="1">
    <citation type="submission" date="2025-08" db="UniProtKB">
        <authorList>
            <consortium name="RefSeq"/>
        </authorList>
    </citation>
    <scope>IDENTIFICATION</scope>
    <source>
        <tissue evidence="12">Seedling</tissue>
    </source>
</reference>
<evidence type="ECO:0000256" key="3">
    <source>
        <dbReference type="ARBA" id="ARBA00022475"/>
    </source>
</evidence>